<dbReference type="InterPro" id="IPR035986">
    <property type="entry name" value="PKD_dom_sf"/>
</dbReference>
<dbReference type="Pfam" id="PF18911">
    <property type="entry name" value="PKD_4"/>
    <property type="match status" value="1"/>
</dbReference>
<comment type="caution">
    <text evidence="3">The sequence shown here is derived from an EMBL/GenBank/DDBJ whole genome shotgun (WGS) entry which is preliminary data.</text>
</comment>
<name>A0A8J7U2F2_9BACT</name>
<evidence type="ECO:0000259" key="2">
    <source>
        <dbReference type="PROSITE" id="PS50093"/>
    </source>
</evidence>
<evidence type="ECO:0000313" key="4">
    <source>
        <dbReference type="Proteomes" id="UP000664417"/>
    </source>
</evidence>
<sequence length="859" mass="91884">MKPSLGPMRPMVWAVLAVTAWMTAPAVRAQMSDNNFVFEEVIFNPNGMISLDWLPNGAMVVAEKRGAVLILQPDGAGGYQTPTTFADLRSQVFTQAESGLLGLVVDPDFATNNFIYLFYTTNSDQRLTRITANSAGTAMVPGSELVLLSGLPRGNFIHKGGDIEFHPNQPEFIYIALGDDADLGETGGIPHVQRTDRYVGKILRVNKADGLGITTNPFYDGNADSIASRIWAVGFRNPFRFTFHPNPPNEDVLYSSENGEVLDRLSWVRMGSNGAWSIDADSRDEFQNPPDSNHRVMTSRPPSQIGIAIADSGPFAPDGPVLYNANWFPGEFGVFRWRLTGADLDQIEEIPIDAGGMFADSVIGVDLEFGPDGSLYLTNTGGDSSEGGFFQINRIRFIAGAPPAAAFTTNPAPPTGTTPLTVQFTDQSTVDSGSIVAWRWDFGDGTISTQQDPQHTYTEPGRYTVSLQVTTDRDLVDTAEDQVLAYRQMTLRFAGQIINGRSVPGQPLAAATELAFLQSDGETPAPIVGGSGSAGNILAVPGGGVIDAQVTVSLLSDAVVVGAGGPAGDGMQPARIGYGDLFTSTPGTIDLNFYLSDTLVAGRIADGRGNGVTTDIGLARISSGNFIDIAGGRDRTFGGATGTDHRFTADPLGYYHMPIPTGLGNVTFFFDLVADTNTNLYAAQEQQQTLPVGQLTSLDFLIGVFSGGSGCDDLSGIAETPAVDYASVIQPIWNNNCIGCHNGTSTNSAGLNLAQNSLDNLVSQESSILDGMVLVTAGSVQRSYLFEKINCAVPQIGTRMRPSDSMDLNEQALIRDWIRQLNPLVACEDAFFARLPNWPDQDVLSLVLFFNQNCAAGIR</sequence>
<reference evidence="3" key="1">
    <citation type="submission" date="2021-03" db="EMBL/GenBank/DDBJ databases">
        <authorList>
            <person name="Wang G."/>
        </authorList>
    </citation>
    <scope>NUCLEOTIDE SEQUENCE</scope>
    <source>
        <strain evidence="3">KCTC 12899</strain>
    </source>
</reference>
<accession>A0A8J7U2F2</accession>
<dbReference type="AlphaFoldDB" id="A0A8J7U2F2"/>
<dbReference type="InterPro" id="IPR000601">
    <property type="entry name" value="PKD_dom"/>
</dbReference>
<dbReference type="FunFam" id="2.60.40.10:FF:000270">
    <property type="entry name" value="Cell surface protein"/>
    <property type="match status" value="1"/>
</dbReference>
<dbReference type="InterPro" id="IPR012938">
    <property type="entry name" value="Glc/Sorbosone_DH"/>
</dbReference>
<dbReference type="PROSITE" id="PS50093">
    <property type="entry name" value="PKD"/>
    <property type="match status" value="1"/>
</dbReference>
<dbReference type="SUPFAM" id="SSF50952">
    <property type="entry name" value="Soluble quinoprotein glucose dehydrogenase"/>
    <property type="match status" value="1"/>
</dbReference>
<dbReference type="Gene3D" id="2.120.10.30">
    <property type="entry name" value="TolB, C-terminal domain"/>
    <property type="match status" value="1"/>
</dbReference>
<organism evidence="3 4">
    <name type="scientific">Acanthopleuribacter pedis</name>
    <dbReference type="NCBI Taxonomy" id="442870"/>
    <lineage>
        <taxon>Bacteria</taxon>
        <taxon>Pseudomonadati</taxon>
        <taxon>Acidobacteriota</taxon>
        <taxon>Holophagae</taxon>
        <taxon>Acanthopleuribacterales</taxon>
        <taxon>Acanthopleuribacteraceae</taxon>
        <taxon>Acanthopleuribacter</taxon>
    </lineage>
</organism>
<dbReference type="InterPro" id="IPR022409">
    <property type="entry name" value="PKD/Chitinase_dom"/>
</dbReference>
<dbReference type="PANTHER" id="PTHR19328:SF13">
    <property type="entry name" value="HIPL1 PROTEIN"/>
    <property type="match status" value="1"/>
</dbReference>
<feature type="chain" id="PRO_5035172060" evidence="1">
    <location>
        <begin position="30"/>
        <end position="859"/>
    </location>
</feature>
<evidence type="ECO:0000256" key="1">
    <source>
        <dbReference type="SAM" id="SignalP"/>
    </source>
</evidence>
<keyword evidence="4" id="KW-1185">Reference proteome</keyword>
<evidence type="ECO:0000313" key="3">
    <source>
        <dbReference type="EMBL" id="MBO1317639.1"/>
    </source>
</evidence>
<dbReference type="CDD" id="cd00146">
    <property type="entry name" value="PKD"/>
    <property type="match status" value="1"/>
</dbReference>
<proteinExistence type="predicted"/>
<keyword evidence="1" id="KW-0732">Signal</keyword>
<dbReference type="InterPro" id="IPR013783">
    <property type="entry name" value="Ig-like_fold"/>
</dbReference>
<dbReference type="InterPro" id="IPR011042">
    <property type="entry name" value="6-blade_b-propeller_TolB-like"/>
</dbReference>
<dbReference type="PANTHER" id="PTHR19328">
    <property type="entry name" value="HEDGEHOG-INTERACTING PROTEIN"/>
    <property type="match status" value="1"/>
</dbReference>
<dbReference type="RefSeq" id="WP_207856998.1">
    <property type="nucleotide sequence ID" value="NZ_JAFREP010000003.1"/>
</dbReference>
<feature type="domain" description="PKD" evidence="2">
    <location>
        <begin position="405"/>
        <end position="470"/>
    </location>
</feature>
<gene>
    <name evidence="3" type="ORF">J3U88_04135</name>
</gene>
<dbReference type="Proteomes" id="UP000664417">
    <property type="component" value="Unassembled WGS sequence"/>
</dbReference>
<protein>
    <submittedName>
        <fullName evidence="3">PQQ-dependent sugar dehydrogenase</fullName>
    </submittedName>
</protein>
<dbReference type="SMART" id="SM00089">
    <property type="entry name" value="PKD"/>
    <property type="match status" value="1"/>
</dbReference>
<dbReference type="Pfam" id="PF07995">
    <property type="entry name" value="GSDH"/>
    <property type="match status" value="1"/>
</dbReference>
<dbReference type="SUPFAM" id="SSF49299">
    <property type="entry name" value="PKD domain"/>
    <property type="match status" value="1"/>
</dbReference>
<dbReference type="Gene3D" id="2.60.40.10">
    <property type="entry name" value="Immunoglobulins"/>
    <property type="match status" value="1"/>
</dbReference>
<feature type="signal peptide" evidence="1">
    <location>
        <begin position="1"/>
        <end position="29"/>
    </location>
</feature>
<dbReference type="EMBL" id="JAFREP010000003">
    <property type="protein sequence ID" value="MBO1317639.1"/>
    <property type="molecule type" value="Genomic_DNA"/>
</dbReference>
<dbReference type="InterPro" id="IPR011041">
    <property type="entry name" value="Quinoprot_gluc/sorb_DH_b-prop"/>
</dbReference>